<dbReference type="Proteomes" id="UP000887565">
    <property type="component" value="Unplaced"/>
</dbReference>
<keyword evidence="1" id="KW-1185">Reference proteome</keyword>
<dbReference type="WBParaSite" id="nRc.2.0.1.t26348-RA">
    <property type="protein sequence ID" value="nRc.2.0.1.t26348-RA"/>
    <property type="gene ID" value="nRc.2.0.1.g26348"/>
</dbReference>
<dbReference type="AlphaFoldDB" id="A0A915JJR4"/>
<evidence type="ECO:0000313" key="2">
    <source>
        <dbReference type="WBParaSite" id="nRc.2.0.1.t26348-RA"/>
    </source>
</evidence>
<reference evidence="2" key="1">
    <citation type="submission" date="2022-11" db="UniProtKB">
        <authorList>
            <consortium name="WormBaseParasite"/>
        </authorList>
    </citation>
    <scope>IDENTIFICATION</scope>
</reference>
<proteinExistence type="predicted"/>
<organism evidence="1 2">
    <name type="scientific">Romanomermis culicivorax</name>
    <name type="common">Nematode worm</name>
    <dbReference type="NCBI Taxonomy" id="13658"/>
    <lineage>
        <taxon>Eukaryota</taxon>
        <taxon>Metazoa</taxon>
        <taxon>Ecdysozoa</taxon>
        <taxon>Nematoda</taxon>
        <taxon>Enoplea</taxon>
        <taxon>Dorylaimia</taxon>
        <taxon>Mermithida</taxon>
        <taxon>Mermithoidea</taxon>
        <taxon>Mermithidae</taxon>
        <taxon>Romanomermis</taxon>
    </lineage>
</organism>
<protein>
    <submittedName>
        <fullName evidence="2">Maturase K</fullName>
    </submittedName>
</protein>
<accession>A0A915JJR4</accession>
<name>A0A915JJR4_ROMCU</name>
<evidence type="ECO:0000313" key="1">
    <source>
        <dbReference type="Proteomes" id="UP000887565"/>
    </source>
</evidence>
<sequence length="67" mass="7943">MMNGSLTLFNKFFPPRYKLLDDQFNHFKIEIEFLIAFAETPTVASIIPKRMEYRNSVQLPHSYGIYL</sequence>